<dbReference type="OrthoDB" id="10048091at2759"/>
<dbReference type="InterPro" id="IPR022271">
    <property type="entry name" value="Lipocalin_ApoD"/>
</dbReference>
<dbReference type="AlphaFoldDB" id="T1K7A8"/>
<dbReference type="Gene3D" id="2.40.128.20">
    <property type="match status" value="1"/>
</dbReference>
<dbReference type="PRINTS" id="PR01171">
    <property type="entry name" value="BCTLIPOCALIN"/>
</dbReference>
<evidence type="ECO:0000256" key="2">
    <source>
        <dbReference type="PIRNR" id="PIRNR036893"/>
    </source>
</evidence>
<dbReference type="PIRSF" id="PIRSF036893">
    <property type="entry name" value="Lipocalin_ApoD"/>
    <property type="match status" value="1"/>
</dbReference>
<dbReference type="GO" id="GO:0000302">
    <property type="term" value="P:response to reactive oxygen species"/>
    <property type="evidence" value="ECO:0007669"/>
    <property type="project" value="TreeGrafter"/>
</dbReference>
<dbReference type="EMBL" id="CAEY01001801">
    <property type="status" value="NOT_ANNOTATED_CDS"/>
    <property type="molecule type" value="Genomic_DNA"/>
</dbReference>
<dbReference type="PANTHER" id="PTHR10612:SF34">
    <property type="entry name" value="APOLIPOPROTEIN D"/>
    <property type="match status" value="1"/>
</dbReference>
<feature type="domain" description="Lipocalin/cytosolic fatty-acid binding" evidence="3">
    <location>
        <begin position="48"/>
        <end position="187"/>
    </location>
</feature>
<evidence type="ECO:0000256" key="1">
    <source>
        <dbReference type="ARBA" id="ARBA00006889"/>
    </source>
</evidence>
<gene>
    <name evidence="4" type="primary">107361121</name>
</gene>
<reference evidence="5" key="1">
    <citation type="submission" date="2011-08" db="EMBL/GenBank/DDBJ databases">
        <authorList>
            <person name="Rombauts S."/>
        </authorList>
    </citation>
    <scope>NUCLEOTIDE SEQUENCE</scope>
    <source>
        <strain evidence="5">London</strain>
    </source>
</reference>
<feature type="signal peptide" evidence="2">
    <location>
        <begin position="1"/>
        <end position="19"/>
    </location>
</feature>
<dbReference type="InterPro" id="IPR012674">
    <property type="entry name" value="Calycin"/>
</dbReference>
<dbReference type="KEGG" id="tut:107361121"/>
<dbReference type="eggNOG" id="KOG4824">
    <property type="taxonomic scope" value="Eukaryota"/>
</dbReference>
<feature type="chain" id="PRO_5013433712" description="Lipocalin/cytosolic fatty-acid binding domain-containing protein" evidence="2">
    <location>
        <begin position="20"/>
        <end position="191"/>
    </location>
</feature>
<accession>T1K7A8</accession>
<evidence type="ECO:0000259" key="3">
    <source>
        <dbReference type="Pfam" id="PF08212"/>
    </source>
</evidence>
<dbReference type="SUPFAM" id="SSF50814">
    <property type="entry name" value="Lipocalins"/>
    <property type="match status" value="1"/>
</dbReference>
<dbReference type="InterPro" id="IPR002446">
    <property type="entry name" value="Lipocalin_bac"/>
</dbReference>
<dbReference type="PRINTS" id="PR00179">
    <property type="entry name" value="LIPOCALIN"/>
</dbReference>
<keyword evidence="2" id="KW-0732">Signal</keyword>
<dbReference type="InterPro" id="IPR022272">
    <property type="entry name" value="Lipocalin_CS"/>
</dbReference>
<protein>
    <recommendedName>
        <fullName evidence="3">Lipocalin/cytosolic fatty-acid binding domain-containing protein</fullName>
    </recommendedName>
</protein>
<comment type="similarity">
    <text evidence="1 2">Belongs to the calycin superfamily. Lipocalin family.</text>
</comment>
<dbReference type="Proteomes" id="UP000015104">
    <property type="component" value="Unassembled WGS sequence"/>
</dbReference>
<dbReference type="Pfam" id="PF08212">
    <property type="entry name" value="Lipocalin_2"/>
    <property type="match status" value="1"/>
</dbReference>
<proteinExistence type="inferred from homology"/>
<evidence type="ECO:0000313" key="5">
    <source>
        <dbReference type="Proteomes" id="UP000015104"/>
    </source>
</evidence>
<dbReference type="GO" id="GO:0006629">
    <property type="term" value="P:lipid metabolic process"/>
    <property type="evidence" value="ECO:0007669"/>
    <property type="project" value="TreeGrafter"/>
</dbReference>
<reference evidence="4" key="2">
    <citation type="submission" date="2015-06" db="UniProtKB">
        <authorList>
            <consortium name="EnsemblMetazoa"/>
        </authorList>
    </citation>
    <scope>IDENTIFICATION</scope>
</reference>
<dbReference type="EnsemblMetazoa" id="tetur06g03550.1">
    <property type="protein sequence ID" value="tetur06g03550.1"/>
    <property type="gene ID" value="tetur06g03550"/>
</dbReference>
<dbReference type="PROSITE" id="PS00213">
    <property type="entry name" value="LIPOCALIN"/>
    <property type="match status" value="1"/>
</dbReference>
<dbReference type="PANTHER" id="PTHR10612">
    <property type="entry name" value="APOLIPOPROTEIN D"/>
    <property type="match status" value="1"/>
</dbReference>
<organism evidence="4 5">
    <name type="scientific">Tetranychus urticae</name>
    <name type="common">Two-spotted spider mite</name>
    <dbReference type="NCBI Taxonomy" id="32264"/>
    <lineage>
        <taxon>Eukaryota</taxon>
        <taxon>Metazoa</taxon>
        <taxon>Ecdysozoa</taxon>
        <taxon>Arthropoda</taxon>
        <taxon>Chelicerata</taxon>
        <taxon>Arachnida</taxon>
        <taxon>Acari</taxon>
        <taxon>Acariformes</taxon>
        <taxon>Trombidiformes</taxon>
        <taxon>Prostigmata</taxon>
        <taxon>Eleutherengona</taxon>
        <taxon>Raphignathae</taxon>
        <taxon>Tetranychoidea</taxon>
        <taxon>Tetranychidae</taxon>
        <taxon>Tetranychus</taxon>
    </lineage>
</organism>
<evidence type="ECO:0000313" key="4">
    <source>
        <dbReference type="EnsemblMetazoa" id="tetur06g03550.1"/>
    </source>
</evidence>
<dbReference type="GO" id="GO:0005737">
    <property type="term" value="C:cytoplasm"/>
    <property type="evidence" value="ECO:0007669"/>
    <property type="project" value="TreeGrafter"/>
</dbReference>
<dbReference type="InterPro" id="IPR000566">
    <property type="entry name" value="Lipocln_cytosolic_FA-bd_dom"/>
</dbReference>
<name>T1K7A8_TETUR</name>
<dbReference type="HOGENOM" id="CLU_068449_2_1_1"/>
<keyword evidence="5" id="KW-1185">Reference proteome</keyword>
<sequence length="191" mass="21427">MKQFFVLCVFSLSFAPVFETRDLSQHNAIRTFIAPAGCPEPTRLPQPFDLAKYLGDWYEIKSTGPIFEYGLRCTQFNYKLDNATGNIAVNETGVIFSGQKFSSLGVAVPSAQDNVYSIKFPNYATYGQYWVVDTDYTNYALVVSCYTAFSHDVWILSRKPTLDDGIVEKLVAKLDSVGIHNTKLSETIQNC</sequence>